<feature type="domain" description="3-beta hydroxysteroid dehydrogenase/isomerase" evidence="3">
    <location>
        <begin position="9"/>
        <end position="260"/>
    </location>
</feature>
<dbReference type="SUPFAM" id="SSF51735">
    <property type="entry name" value="NAD(P)-binding Rossmann-fold domains"/>
    <property type="match status" value="1"/>
</dbReference>
<dbReference type="GO" id="GO:0016616">
    <property type="term" value="F:oxidoreductase activity, acting on the CH-OH group of donors, NAD or NADP as acceptor"/>
    <property type="evidence" value="ECO:0007669"/>
    <property type="project" value="InterPro"/>
</dbReference>
<accession>A0A8H6WX12</accession>
<dbReference type="PANTHER" id="PTHR43245">
    <property type="entry name" value="BIFUNCTIONAL POLYMYXIN RESISTANCE PROTEIN ARNA"/>
    <property type="match status" value="1"/>
</dbReference>
<dbReference type="PANTHER" id="PTHR43245:SF51">
    <property type="entry name" value="SHORT CHAIN DEHYDROGENASE_REDUCTASE FAMILY 42E, MEMBER 2"/>
    <property type="match status" value="1"/>
</dbReference>
<evidence type="ECO:0000259" key="3">
    <source>
        <dbReference type="Pfam" id="PF01073"/>
    </source>
</evidence>
<evidence type="ECO:0000256" key="1">
    <source>
        <dbReference type="ARBA" id="ARBA00009219"/>
    </source>
</evidence>
<dbReference type="EMBL" id="JACAZI010000033">
    <property type="protein sequence ID" value="KAF7330213.1"/>
    <property type="molecule type" value="Genomic_DNA"/>
</dbReference>
<evidence type="ECO:0000313" key="5">
    <source>
        <dbReference type="Proteomes" id="UP000620124"/>
    </source>
</evidence>
<dbReference type="Gene3D" id="3.40.50.720">
    <property type="entry name" value="NAD(P)-binding Rossmann-like Domain"/>
    <property type="match status" value="1"/>
</dbReference>
<gene>
    <name evidence="4" type="ORF">MVEN_02458400</name>
</gene>
<dbReference type="Pfam" id="PF01073">
    <property type="entry name" value="3Beta_HSD"/>
    <property type="match status" value="1"/>
</dbReference>
<comment type="similarity">
    <text evidence="1">Belongs to the 3-beta-HSD family.</text>
</comment>
<reference evidence="4" key="1">
    <citation type="submission" date="2020-05" db="EMBL/GenBank/DDBJ databases">
        <title>Mycena genomes resolve the evolution of fungal bioluminescence.</title>
        <authorList>
            <person name="Tsai I.J."/>
        </authorList>
    </citation>
    <scope>NUCLEOTIDE SEQUENCE</scope>
    <source>
        <strain evidence="4">CCC161011</strain>
    </source>
</reference>
<protein>
    <submittedName>
        <fullName evidence="4">NAD(P)-binding protein</fullName>
    </submittedName>
</protein>
<evidence type="ECO:0000313" key="4">
    <source>
        <dbReference type="EMBL" id="KAF7330213.1"/>
    </source>
</evidence>
<dbReference type="InterPro" id="IPR036291">
    <property type="entry name" value="NAD(P)-bd_dom_sf"/>
</dbReference>
<dbReference type="GO" id="GO:0006694">
    <property type="term" value="P:steroid biosynthetic process"/>
    <property type="evidence" value="ECO:0007669"/>
    <property type="project" value="InterPro"/>
</dbReference>
<sequence length="374" mass="41478">MADSKEVYLVLGGDVFVGRHVVEQLKARGDTVFVFGPTQKHSDVECYSGDICVSDQISKVIQETGATCIIHTISPLSIKNSDNLSIFHRVNVEGTKCVITVAKAAGIRKLIYHGSSGTVFEGRDIVNGDESLPYPKKPLHPYTASRALAEQLVIAANDVNGLRTVCIRPSGIFGPLDEETIVGAYDGWKRGSTHIQLGDNKNLSDKTYVGNVAHAILLASDKLSDPAVSDQVAGQAFFITNNDPWPFWDFMRRLWVGFDAMFPDRPKPTPKKLMVIPRTLAMLMAYVFKFLAWLRGAKDPLLTPYTVTFATTSMYFSSAKARRLLGYEPQVSVEEGIERTLTVGLFFVLDVECVAYREPIFQWFKAEHDAGNFK</sequence>
<keyword evidence="5" id="KW-1185">Reference proteome</keyword>
<keyword evidence="2" id="KW-0560">Oxidoreductase</keyword>
<comment type="caution">
    <text evidence="4">The sequence shown here is derived from an EMBL/GenBank/DDBJ whole genome shotgun (WGS) entry which is preliminary data.</text>
</comment>
<dbReference type="Proteomes" id="UP000620124">
    <property type="component" value="Unassembled WGS sequence"/>
</dbReference>
<evidence type="ECO:0000256" key="2">
    <source>
        <dbReference type="ARBA" id="ARBA00023002"/>
    </source>
</evidence>
<dbReference type="InterPro" id="IPR050177">
    <property type="entry name" value="Lipid_A_modif_metabolic_enz"/>
</dbReference>
<dbReference type="OrthoDB" id="10058185at2759"/>
<proteinExistence type="inferred from homology"/>
<dbReference type="AlphaFoldDB" id="A0A8H6WX12"/>
<name>A0A8H6WX12_9AGAR</name>
<dbReference type="InterPro" id="IPR002225">
    <property type="entry name" value="3Beta_OHSteriod_DH/Estase"/>
</dbReference>
<organism evidence="4 5">
    <name type="scientific">Mycena venus</name>
    <dbReference type="NCBI Taxonomy" id="2733690"/>
    <lineage>
        <taxon>Eukaryota</taxon>
        <taxon>Fungi</taxon>
        <taxon>Dikarya</taxon>
        <taxon>Basidiomycota</taxon>
        <taxon>Agaricomycotina</taxon>
        <taxon>Agaricomycetes</taxon>
        <taxon>Agaricomycetidae</taxon>
        <taxon>Agaricales</taxon>
        <taxon>Marasmiineae</taxon>
        <taxon>Mycenaceae</taxon>
        <taxon>Mycena</taxon>
    </lineage>
</organism>